<protein>
    <recommendedName>
        <fullName evidence="5">ABC transporter domain-containing protein</fullName>
    </recommendedName>
</protein>
<dbReference type="Proteomes" id="UP000828390">
    <property type="component" value="Unassembled WGS sequence"/>
</dbReference>
<keyword evidence="4" id="KW-0067">ATP-binding</keyword>
<dbReference type="InterPro" id="IPR027417">
    <property type="entry name" value="P-loop_NTPase"/>
</dbReference>
<organism evidence="6 7">
    <name type="scientific">Dreissena polymorpha</name>
    <name type="common">Zebra mussel</name>
    <name type="synonym">Mytilus polymorpha</name>
    <dbReference type="NCBI Taxonomy" id="45954"/>
    <lineage>
        <taxon>Eukaryota</taxon>
        <taxon>Metazoa</taxon>
        <taxon>Spiralia</taxon>
        <taxon>Lophotrochozoa</taxon>
        <taxon>Mollusca</taxon>
        <taxon>Bivalvia</taxon>
        <taxon>Autobranchia</taxon>
        <taxon>Heteroconchia</taxon>
        <taxon>Euheterodonta</taxon>
        <taxon>Imparidentia</taxon>
        <taxon>Neoheterodontei</taxon>
        <taxon>Myida</taxon>
        <taxon>Dreissenoidea</taxon>
        <taxon>Dreissenidae</taxon>
        <taxon>Dreissena</taxon>
    </lineage>
</organism>
<dbReference type="InterPro" id="IPR003439">
    <property type="entry name" value="ABC_transporter-like_ATP-bd"/>
</dbReference>
<dbReference type="Pfam" id="PF00005">
    <property type="entry name" value="ABC_tran"/>
    <property type="match status" value="1"/>
</dbReference>
<name>A0A9D4M0C3_DREPO</name>
<keyword evidence="3" id="KW-0547">Nucleotide-binding</keyword>
<dbReference type="GO" id="GO:0042626">
    <property type="term" value="F:ATPase-coupled transmembrane transporter activity"/>
    <property type="evidence" value="ECO:0007669"/>
    <property type="project" value="TreeGrafter"/>
</dbReference>
<evidence type="ECO:0000259" key="5">
    <source>
        <dbReference type="Pfam" id="PF00005"/>
    </source>
</evidence>
<feature type="domain" description="ABC transporter" evidence="5">
    <location>
        <begin position="7"/>
        <end position="64"/>
    </location>
</feature>
<proteinExistence type="predicted"/>
<dbReference type="InterPro" id="IPR050173">
    <property type="entry name" value="ABC_transporter_C-like"/>
</dbReference>
<dbReference type="PANTHER" id="PTHR24223">
    <property type="entry name" value="ATP-BINDING CASSETTE SUB-FAMILY C"/>
    <property type="match status" value="1"/>
</dbReference>
<dbReference type="AlphaFoldDB" id="A0A9D4M0C3"/>
<comment type="caution">
    <text evidence="6">The sequence shown here is derived from an EMBL/GenBank/DDBJ whole genome shotgun (WGS) entry which is preliminary data.</text>
</comment>
<dbReference type="Gene3D" id="3.40.50.300">
    <property type="entry name" value="P-loop containing nucleotide triphosphate hydrolases"/>
    <property type="match status" value="1"/>
</dbReference>
<evidence type="ECO:0000313" key="6">
    <source>
        <dbReference type="EMBL" id="KAH3867983.1"/>
    </source>
</evidence>
<evidence type="ECO:0000256" key="2">
    <source>
        <dbReference type="ARBA" id="ARBA00022737"/>
    </source>
</evidence>
<evidence type="ECO:0000256" key="3">
    <source>
        <dbReference type="ARBA" id="ARBA00022741"/>
    </source>
</evidence>
<dbReference type="GO" id="GO:0012505">
    <property type="term" value="C:endomembrane system"/>
    <property type="evidence" value="ECO:0007669"/>
    <property type="project" value="UniProtKB-SubCell"/>
</dbReference>
<evidence type="ECO:0000256" key="4">
    <source>
        <dbReference type="ARBA" id="ARBA00022840"/>
    </source>
</evidence>
<accession>A0A9D4M0C3</accession>
<dbReference type="GO" id="GO:0005524">
    <property type="term" value="F:ATP binding"/>
    <property type="evidence" value="ECO:0007669"/>
    <property type="project" value="UniProtKB-KW"/>
</dbReference>
<comment type="subcellular location">
    <subcellularLocation>
        <location evidence="1">Endomembrane system</location>
        <topology evidence="1">Multi-pass membrane protein</topology>
    </subcellularLocation>
</comment>
<reference evidence="6" key="1">
    <citation type="journal article" date="2019" name="bioRxiv">
        <title>The Genome of the Zebra Mussel, Dreissena polymorpha: A Resource for Invasive Species Research.</title>
        <authorList>
            <person name="McCartney M.A."/>
            <person name="Auch B."/>
            <person name="Kono T."/>
            <person name="Mallez S."/>
            <person name="Zhang Y."/>
            <person name="Obille A."/>
            <person name="Becker A."/>
            <person name="Abrahante J.E."/>
            <person name="Garbe J."/>
            <person name="Badalamenti J.P."/>
            <person name="Herman A."/>
            <person name="Mangelson H."/>
            <person name="Liachko I."/>
            <person name="Sullivan S."/>
            <person name="Sone E.D."/>
            <person name="Koren S."/>
            <person name="Silverstein K.A.T."/>
            <person name="Beckman K.B."/>
            <person name="Gohl D.M."/>
        </authorList>
    </citation>
    <scope>NUCLEOTIDE SEQUENCE</scope>
    <source>
        <strain evidence="6">Duluth1</strain>
        <tissue evidence="6">Whole animal</tissue>
    </source>
</reference>
<gene>
    <name evidence="6" type="ORF">DPMN_031119</name>
</gene>
<evidence type="ECO:0000256" key="1">
    <source>
        <dbReference type="ARBA" id="ARBA00004127"/>
    </source>
</evidence>
<keyword evidence="2" id="KW-0677">Repeat</keyword>
<dbReference type="GO" id="GO:0016020">
    <property type="term" value="C:membrane"/>
    <property type="evidence" value="ECO:0007669"/>
    <property type="project" value="TreeGrafter"/>
</dbReference>
<dbReference type="PANTHER" id="PTHR24223:SF443">
    <property type="entry name" value="MULTIDRUG-RESISTANCE LIKE PROTEIN 1, ISOFORM I"/>
    <property type="match status" value="1"/>
</dbReference>
<sequence>MYFYFQIGVIGRTGAGKSSLALSLFRIIEAAEGNISIDGVRIADLGLHLLRTRITILPQVCTQNIEEKNDHPTSSMYAYKRGPE</sequence>
<dbReference type="SUPFAM" id="SSF52540">
    <property type="entry name" value="P-loop containing nucleoside triphosphate hydrolases"/>
    <property type="match status" value="1"/>
</dbReference>
<reference evidence="6" key="2">
    <citation type="submission" date="2020-11" db="EMBL/GenBank/DDBJ databases">
        <authorList>
            <person name="McCartney M.A."/>
            <person name="Auch B."/>
            <person name="Kono T."/>
            <person name="Mallez S."/>
            <person name="Becker A."/>
            <person name="Gohl D.M."/>
            <person name="Silverstein K.A.T."/>
            <person name="Koren S."/>
            <person name="Bechman K.B."/>
            <person name="Herman A."/>
            <person name="Abrahante J.E."/>
            <person name="Garbe J."/>
        </authorList>
    </citation>
    <scope>NUCLEOTIDE SEQUENCE</scope>
    <source>
        <strain evidence="6">Duluth1</strain>
        <tissue evidence="6">Whole animal</tissue>
    </source>
</reference>
<dbReference type="EMBL" id="JAIWYP010000002">
    <property type="protein sequence ID" value="KAH3867983.1"/>
    <property type="molecule type" value="Genomic_DNA"/>
</dbReference>
<evidence type="ECO:0000313" key="7">
    <source>
        <dbReference type="Proteomes" id="UP000828390"/>
    </source>
</evidence>
<dbReference type="GO" id="GO:0016887">
    <property type="term" value="F:ATP hydrolysis activity"/>
    <property type="evidence" value="ECO:0007669"/>
    <property type="project" value="InterPro"/>
</dbReference>
<keyword evidence="7" id="KW-1185">Reference proteome</keyword>